<gene>
    <name evidence="2" type="ORF">B9Z55_026951</name>
</gene>
<dbReference type="Pfam" id="PF17906">
    <property type="entry name" value="HTH_48"/>
    <property type="match status" value="1"/>
</dbReference>
<dbReference type="SMART" id="SM00256">
    <property type="entry name" value="FBOX"/>
    <property type="match status" value="2"/>
</dbReference>
<dbReference type="CDD" id="cd22150">
    <property type="entry name" value="F-box_CeFBXA-like"/>
    <property type="match status" value="2"/>
</dbReference>
<evidence type="ECO:0000313" key="3">
    <source>
        <dbReference type="Proteomes" id="UP000230233"/>
    </source>
</evidence>
<keyword evidence="3" id="KW-1185">Reference proteome</keyword>
<dbReference type="Proteomes" id="UP000230233">
    <property type="component" value="Unassembled WGS sequence"/>
</dbReference>
<dbReference type="Pfam" id="PF01827">
    <property type="entry name" value="FTH"/>
    <property type="match status" value="2"/>
</dbReference>
<comment type="caution">
    <text evidence="2">The sequence shown here is derived from an EMBL/GenBank/DDBJ whole genome shotgun (WGS) entry which is preliminary data.</text>
</comment>
<dbReference type="Pfam" id="PF00646">
    <property type="entry name" value="F-box"/>
    <property type="match status" value="1"/>
</dbReference>
<dbReference type="AlphaFoldDB" id="A0A2G5SI88"/>
<dbReference type="InterPro" id="IPR002900">
    <property type="entry name" value="DUF38/FTH_CAE_spp"/>
</dbReference>
<dbReference type="EMBL" id="PDUG01000007">
    <property type="protein sequence ID" value="PIC14758.1"/>
    <property type="molecule type" value="Genomic_DNA"/>
</dbReference>
<sequence>MDKIPEFLKNNDHYLKSCILYEVLQKKPIHNSYQNFCSLVGQDAMNYPDFEFWYHRFCQGELDFDYDRSKDPVPKTLMDMPVKLMQKITEELRPFERCYLRSMNHDLKNFTDSFPTVLEKISIDVSDKELEWRVNKRIFEFEKRENDNSSFLTPKMLNSKKVEKSYIQKGLEYLTPFFKIPNIQTNDLCLMVKVPTPELDDLLPVPFCAKEAFILAYNFEKMVEFLLSLKAGHLETLRLEFKESTGRENWNRVFETDQFKQAQLVQINCDLELYLEDLMSFSHLKRFSCGLKTIIGLEEILIIRDIVSTFKDLLWCKIRYHRNGSPEEIPEELSTYRYNNPESNKTLEFKIEESGEDYCFIDVVGQDVMAYMDYENLYNQLSRGETDFEIELKPEAIVEALVVNTMPMHPVEEIFHVDPGQKNLMNMPVSLMFKIAGNLDPVERTALRSVNKAIKNLADSLPPVFESMSIAWTSCNSLYWKFNDNPTEHFGEGKLEKLSNIPGFKVNNLRLRSYGRCGRTLFNYPKTKLADVLPESFLNAKNVDINVATINDAIQLLSIAKPGDLESIRLWPVDRSEGEHFPKFFNTEQFKKTKNVEILSLQGFDVEVLSNFSHLKSFKIKLSGDFVEEDFLRIRETISTFEDLEKCELRIVSGFQIREICKALGIKIPLGSLKTITHRYQIPESNKCLDFKIESGGPSILMKIMRIR</sequence>
<feature type="domain" description="F-box" evidence="1">
    <location>
        <begin position="421"/>
        <end position="468"/>
    </location>
</feature>
<dbReference type="InterPro" id="IPR001810">
    <property type="entry name" value="F-box_dom"/>
</dbReference>
<name>A0A2G5SI88_9PELO</name>
<accession>A0A2G5SI88</accession>
<dbReference type="InterPro" id="IPR040161">
    <property type="entry name" value="FB224"/>
</dbReference>
<organism evidence="2 3">
    <name type="scientific">Caenorhabditis nigoni</name>
    <dbReference type="NCBI Taxonomy" id="1611254"/>
    <lineage>
        <taxon>Eukaryota</taxon>
        <taxon>Metazoa</taxon>
        <taxon>Ecdysozoa</taxon>
        <taxon>Nematoda</taxon>
        <taxon>Chromadorea</taxon>
        <taxon>Rhabditida</taxon>
        <taxon>Rhabditina</taxon>
        <taxon>Rhabditomorpha</taxon>
        <taxon>Rhabditoidea</taxon>
        <taxon>Rhabditidae</taxon>
        <taxon>Peloderinae</taxon>
        <taxon>Caenorhabditis</taxon>
    </lineage>
</organism>
<dbReference type="PANTHER" id="PTHR23015:SF4">
    <property type="entry name" value="DUF38 DOMAIN-CONTAINING PROTEIN-RELATED"/>
    <property type="match status" value="1"/>
</dbReference>
<proteinExistence type="predicted"/>
<protein>
    <recommendedName>
        <fullName evidence="1">F-box domain-containing protein</fullName>
    </recommendedName>
</protein>
<evidence type="ECO:0000259" key="1">
    <source>
        <dbReference type="PROSITE" id="PS50181"/>
    </source>
</evidence>
<evidence type="ECO:0000313" key="2">
    <source>
        <dbReference type="EMBL" id="PIC14758.1"/>
    </source>
</evidence>
<dbReference type="PANTHER" id="PTHR23015">
    <property type="entry name" value="UNCHARACTERIZED C.ELEGANS PROTEIN"/>
    <property type="match status" value="1"/>
</dbReference>
<dbReference type="PROSITE" id="PS50181">
    <property type="entry name" value="FBOX"/>
    <property type="match status" value="1"/>
</dbReference>
<reference evidence="3" key="1">
    <citation type="submission" date="2017-10" db="EMBL/GenBank/DDBJ databases">
        <title>Rapid genome shrinkage in a self-fertile nematode reveals novel sperm competition proteins.</title>
        <authorList>
            <person name="Yin D."/>
            <person name="Schwarz E.M."/>
            <person name="Thomas C.G."/>
            <person name="Felde R.L."/>
            <person name="Korf I.F."/>
            <person name="Cutter A.D."/>
            <person name="Schartner C.M."/>
            <person name="Ralston E.J."/>
            <person name="Meyer B.J."/>
            <person name="Haag E.S."/>
        </authorList>
    </citation>
    <scope>NUCLEOTIDE SEQUENCE [LARGE SCALE GENOMIC DNA]</scope>
    <source>
        <strain evidence="3">JU1422</strain>
    </source>
</reference>
<dbReference type="GO" id="GO:0045087">
    <property type="term" value="P:innate immune response"/>
    <property type="evidence" value="ECO:0007669"/>
    <property type="project" value="TreeGrafter"/>
</dbReference>
<dbReference type="InterPro" id="IPR041426">
    <property type="entry name" value="Mos1_HTH"/>
</dbReference>